<protein>
    <recommendedName>
        <fullName evidence="1">RNA-directed DNA polymerase</fullName>
        <ecNumber evidence="1">2.7.7.49</ecNumber>
    </recommendedName>
</protein>
<dbReference type="InterPro" id="IPR000477">
    <property type="entry name" value="RT_dom"/>
</dbReference>
<keyword evidence="2" id="KW-0808">Transferase</keyword>
<keyword evidence="6 11" id="KW-0695">RNA-directed DNA polymerase</keyword>
<evidence type="ECO:0000256" key="5">
    <source>
        <dbReference type="ARBA" id="ARBA00022842"/>
    </source>
</evidence>
<evidence type="ECO:0000256" key="7">
    <source>
        <dbReference type="ARBA" id="ARBA00023118"/>
    </source>
</evidence>
<evidence type="ECO:0000256" key="3">
    <source>
        <dbReference type="ARBA" id="ARBA00022695"/>
    </source>
</evidence>
<dbReference type="Proteomes" id="UP001569154">
    <property type="component" value="Unassembled WGS sequence"/>
</dbReference>
<proteinExistence type="inferred from homology"/>
<keyword evidence="5" id="KW-0460">Magnesium</keyword>
<dbReference type="PRINTS" id="PR00866">
    <property type="entry name" value="RNADNAPOLMS"/>
</dbReference>
<comment type="catalytic activity">
    <reaction evidence="9">
        <text>DNA(n) + a 2'-deoxyribonucleoside 5'-triphosphate = DNA(n+1) + diphosphate</text>
        <dbReference type="Rhea" id="RHEA:22508"/>
        <dbReference type="Rhea" id="RHEA-COMP:17339"/>
        <dbReference type="Rhea" id="RHEA-COMP:17340"/>
        <dbReference type="ChEBI" id="CHEBI:33019"/>
        <dbReference type="ChEBI" id="CHEBI:61560"/>
        <dbReference type="ChEBI" id="CHEBI:173112"/>
        <dbReference type="EC" id="2.7.7.49"/>
    </reaction>
</comment>
<keyword evidence="7" id="KW-0051">Antiviral defense</keyword>
<comment type="similarity">
    <text evidence="8">Belongs to the bacterial reverse transcriptase family.</text>
</comment>
<dbReference type="PROSITE" id="PS50878">
    <property type="entry name" value="RT_POL"/>
    <property type="match status" value="1"/>
</dbReference>
<evidence type="ECO:0000256" key="2">
    <source>
        <dbReference type="ARBA" id="ARBA00022679"/>
    </source>
</evidence>
<keyword evidence="12" id="KW-1185">Reference proteome</keyword>
<keyword evidence="3" id="KW-0548">Nucleotidyltransferase</keyword>
<evidence type="ECO:0000256" key="9">
    <source>
        <dbReference type="ARBA" id="ARBA00048173"/>
    </source>
</evidence>
<dbReference type="PANTHER" id="PTHR34047">
    <property type="entry name" value="NUCLEAR INTRON MATURASE 1, MITOCHONDRIAL-RELATED"/>
    <property type="match status" value="1"/>
</dbReference>
<evidence type="ECO:0000313" key="11">
    <source>
        <dbReference type="EMBL" id="MEZ8081049.1"/>
    </source>
</evidence>
<comment type="caution">
    <text evidence="11">The sequence shown here is derived from an EMBL/GenBank/DDBJ whole genome shotgun (WGS) entry which is preliminary data.</text>
</comment>
<dbReference type="CDD" id="cd03487">
    <property type="entry name" value="RT_Bac_retron_II"/>
    <property type="match status" value="1"/>
</dbReference>
<evidence type="ECO:0000256" key="6">
    <source>
        <dbReference type="ARBA" id="ARBA00022918"/>
    </source>
</evidence>
<dbReference type="SUPFAM" id="SSF56672">
    <property type="entry name" value="DNA/RNA polymerases"/>
    <property type="match status" value="1"/>
</dbReference>
<evidence type="ECO:0000256" key="4">
    <source>
        <dbReference type="ARBA" id="ARBA00022723"/>
    </source>
</evidence>
<dbReference type="EMBL" id="JBGONM010000015">
    <property type="protein sequence ID" value="MEZ8081049.1"/>
    <property type="molecule type" value="Genomic_DNA"/>
</dbReference>
<evidence type="ECO:0000256" key="1">
    <source>
        <dbReference type="ARBA" id="ARBA00012493"/>
    </source>
</evidence>
<evidence type="ECO:0000259" key="10">
    <source>
        <dbReference type="PROSITE" id="PS50878"/>
    </source>
</evidence>
<keyword evidence="4" id="KW-0479">Metal-binding</keyword>
<feature type="domain" description="Reverse transcriptase" evidence="10">
    <location>
        <begin position="15"/>
        <end position="239"/>
    </location>
</feature>
<dbReference type="NCBIfam" id="NF038233">
    <property type="entry name" value="retron_St85_RT"/>
    <property type="match status" value="1"/>
</dbReference>
<organism evidence="11 12">
    <name type="scientific">Enterovibrio norvegicus</name>
    <dbReference type="NCBI Taxonomy" id="188144"/>
    <lineage>
        <taxon>Bacteria</taxon>
        <taxon>Pseudomonadati</taxon>
        <taxon>Pseudomonadota</taxon>
        <taxon>Gammaproteobacteria</taxon>
        <taxon>Vibrionales</taxon>
        <taxon>Vibrionaceae</taxon>
        <taxon>Enterovibrio</taxon>
    </lineage>
</organism>
<gene>
    <name evidence="11" type="ORF">ACED35_07965</name>
</gene>
<dbReference type="InterPro" id="IPR051083">
    <property type="entry name" value="GrpII_Intron_Splice-Mob/Def"/>
</dbReference>
<dbReference type="Pfam" id="PF00078">
    <property type="entry name" value="RVT_1"/>
    <property type="match status" value="1"/>
</dbReference>
<name>A0ABV4L019_9GAMM</name>
<evidence type="ECO:0000313" key="12">
    <source>
        <dbReference type="Proteomes" id="UP001569154"/>
    </source>
</evidence>
<evidence type="ECO:0000256" key="8">
    <source>
        <dbReference type="ARBA" id="ARBA00034120"/>
    </source>
</evidence>
<dbReference type="RefSeq" id="WP_017012696.1">
    <property type="nucleotide sequence ID" value="NZ_AJYG02000064.1"/>
</dbReference>
<reference evidence="11 12" key="1">
    <citation type="submission" date="2024-06" db="EMBL/GenBank/DDBJ databases">
        <authorList>
            <person name="Steensen K."/>
            <person name="Seneca J."/>
            <person name="Bartlau N."/>
            <person name="Yu A.X."/>
            <person name="Polz M.F."/>
        </authorList>
    </citation>
    <scope>NUCLEOTIDE SEQUENCE [LARGE SCALE GENOMIC DNA]</scope>
    <source>
        <strain evidence="11 12">1F260</strain>
    </source>
</reference>
<dbReference type="InterPro" id="IPR000123">
    <property type="entry name" value="Reverse_transcriptase_msDNA"/>
</dbReference>
<dbReference type="InterPro" id="IPR043502">
    <property type="entry name" value="DNA/RNA_pol_sf"/>
</dbReference>
<accession>A0ABV4L019</accession>
<sequence length="310" mass="35854">MSYLEKFSEITSLDSQEILNFVNSAPHRYKHYTIPKRNGRGVRLIAQPSKEVKYMQYIGKQLILDKLPVHSSAYAYQKQTSIKANASQHVANSYLLKMDFSDFFPSIKPTLLLDFIQRTVGKLSVDDITLIKRLFFWQRDRMTPLQLSIGAPSSPLISNIVMYDFDQYFHSYCTSRGISYTRYADDISFSTNERGVLFHIPEVVSKYLSTNECLNLSINTTKTKFSSKKHNRHVTGLVITNNNELSLGRERKRKIRTLVYLFTQSALETDEIFNLQGLLAFASSIEPEFILRLKSKFSNEVVDSIKYYQE</sequence>
<dbReference type="PANTHER" id="PTHR34047:SF7">
    <property type="entry name" value="RNA-DIRECTED DNA POLYMERASE"/>
    <property type="match status" value="1"/>
</dbReference>
<dbReference type="EC" id="2.7.7.49" evidence="1"/>
<dbReference type="GO" id="GO:0003964">
    <property type="term" value="F:RNA-directed DNA polymerase activity"/>
    <property type="evidence" value="ECO:0007669"/>
    <property type="project" value="UniProtKB-KW"/>
</dbReference>